<dbReference type="Proteomes" id="UP000267096">
    <property type="component" value="Unassembled WGS sequence"/>
</dbReference>
<keyword evidence="2" id="KW-1185">Reference proteome</keyword>
<dbReference type="EMBL" id="UYRR01018538">
    <property type="protein sequence ID" value="VDK29465.1"/>
    <property type="molecule type" value="Genomic_DNA"/>
</dbReference>
<gene>
    <name evidence="1" type="ORF">ASIM_LOCUS7558</name>
</gene>
<sequence length="103" mass="11503">MFSSVAEPTTSSSSSTHAHTSLKRYDWNFGCVRLVEDRSTILELMSLAGFVVCATNNDIVPNLLDISLNVKHPLSTSLLFPQYKYSSLMKITLQLATNQYKTN</sequence>
<dbReference type="AlphaFoldDB" id="A0A3P6PQH2"/>
<organism evidence="1 2">
    <name type="scientific">Anisakis simplex</name>
    <name type="common">Herring worm</name>
    <dbReference type="NCBI Taxonomy" id="6269"/>
    <lineage>
        <taxon>Eukaryota</taxon>
        <taxon>Metazoa</taxon>
        <taxon>Ecdysozoa</taxon>
        <taxon>Nematoda</taxon>
        <taxon>Chromadorea</taxon>
        <taxon>Rhabditida</taxon>
        <taxon>Spirurina</taxon>
        <taxon>Ascaridomorpha</taxon>
        <taxon>Ascaridoidea</taxon>
        <taxon>Anisakidae</taxon>
        <taxon>Anisakis</taxon>
        <taxon>Anisakis simplex complex</taxon>
    </lineage>
</organism>
<accession>A0A3P6PQH2</accession>
<evidence type="ECO:0000313" key="1">
    <source>
        <dbReference type="EMBL" id="VDK29465.1"/>
    </source>
</evidence>
<evidence type="ECO:0000313" key="2">
    <source>
        <dbReference type="Proteomes" id="UP000267096"/>
    </source>
</evidence>
<reference evidence="1 2" key="1">
    <citation type="submission" date="2018-11" db="EMBL/GenBank/DDBJ databases">
        <authorList>
            <consortium name="Pathogen Informatics"/>
        </authorList>
    </citation>
    <scope>NUCLEOTIDE SEQUENCE [LARGE SCALE GENOMIC DNA]</scope>
</reference>
<proteinExistence type="predicted"/>
<name>A0A3P6PQH2_ANISI</name>
<protein>
    <submittedName>
        <fullName evidence="1">Uncharacterized protein</fullName>
    </submittedName>
</protein>